<feature type="transmembrane region" description="Helical" evidence="1">
    <location>
        <begin position="172"/>
        <end position="191"/>
    </location>
</feature>
<name>A0A1F8CMT7_9BACT</name>
<evidence type="ECO:0000313" key="2">
    <source>
        <dbReference type="EMBL" id="OGM77396.1"/>
    </source>
</evidence>
<dbReference type="Proteomes" id="UP000179241">
    <property type="component" value="Unassembled WGS sequence"/>
</dbReference>
<reference evidence="2 3" key="1">
    <citation type="journal article" date="2016" name="Nat. Commun.">
        <title>Thousands of microbial genomes shed light on interconnected biogeochemical processes in an aquifer system.</title>
        <authorList>
            <person name="Anantharaman K."/>
            <person name="Brown C.T."/>
            <person name="Hug L.A."/>
            <person name="Sharon I."/>
            <person name="Castelle C.J."/>
            <person name="Probst A.J."/>
            <person name="Thomas B.C."/>
            <person name="Singh A."/>
            <person name="Wilkins M.J."/>
            <person name="Karaoz U."/>
            <person name="Brodie E.L."/>
            <person name="Williams K.H."/>
            <person name="Hubbard S.S."/>
            <person name="Banfield J.F."/>
        </authorList>
    </citation>
    <scope>NUCLEOTIDE SEQUENCE [LARGE SCALE GENOMIC DNA]</scope>
</reference>
<protein>
    <submittedName>
        <fullName evidence="2">Uncharacterized protein</fullName>
    </submittedName>
</protein>
<evidence type="ECO:0000256" key="1">
    <source>
        <dbReference type="SAM" id="Phobius"/>
    </source>
</evidence>
<evidence type="ECO:0000313" key="3">
    <source>
        <dbReference type="Proteomes" id="UP000179241"/>
    </source>
</evidence>
<comment type="caution">
    <text evidence="2">The sequence shown here is derived from an EMBL/GenBank/DDBJ whole genome shotgun (WGS) entry which is preliminary data.</text>
</comment>
<keyword evidence="1" id="KW-0472">Membrane</keyword>
<feature type="transmembrane region" description="Helical" evidence="1">
    <location>
        <begin position="52"/>
        <end position="68"/>
    </location>
</feature>
<accession>A0A1F8CMT7</accession>
<keyword evidence="1" id="KW-1133">Transmembrane helix</keyword>
<dbReference type="EMBL" id="MGHU01000020">
    <property type="protein sequence ID" value="OGM77396.1"/>
    <property type="molecule type" value="Genomic_DNA"/>
</dbReference>
<keyword evidence="1" id="KW-0812">Transmembrane</keyword>
<proteinExistence type="predicted"/>
<feature type="transmembrane region" description="Helical" evidence="1">
    <location>
        <begin position="197"/>
        <end position="214"/>
    </location>
</feature>
<feature type="transmembrane region" description="Helical" evidence="1">
    <location>
        <begin position="148"/>
        <end position="167"/>
    </location>
</feature>
<gene>
    <name evidence="2" type="ORF">A2188_00610</name>
</gene>
<organism evidence="2 3">
    <name type="scientific">Candidatus Woesebacteria bacterium RIFOXYA1_FULL_43_9</name>
    <dbReference type="NCBI Taxonomy" id="1802534"/>
    <lineage>
        <taxon>Bacteria</taxon>
        <taxon>Candidatus Woeseibacteriota</taxon>
    </lineage>
</organism>
<dbReference type="AlphaFoldDB" id="A0A1F8CMT7"/>
<sequence>MRNKFWLYLLVTVGNWWFWRMVRFDLVVASLCLLLSLLLLSAVDNNSFGKKVRLMGFLFVLLVAISLFKGSDRGLFITQPLENDLIEKRHEYFAKEFGVFYKNRIGIFYLKKFNPIFFRLQKNFFANLDIGLYFFSSHPRERVGVDEFAKYPAILLPVFMIGFIFVLRKRQFLLLLLLLAGLVSIFLHPVYNLGPVLFFPLINTVIFFGYWILFKGRIKKSEI</sequence>